<accession>A0AAP0NL96</accession>
<sequence length="216" mass="25209">MEVTCAEGVRVLVASKAKPNRNFESNLDRKFFVSFLNVLNLSQQRGRFNFTTQFPHYKEVIYKPDFGRKKLRKPVVFDMDMSSGDFLALIYLLKITHEFYSCSRVNARVVMRLKRWRELVNVAKLDMFVDKLPGMPKIYGFEMKNGVHVSKSLEIGMFMKRWYHSTHIPTARRHTDTNHLRPPGKTPRRLNGQNTTNQANLGPQCHTIEQSRCTRA</sequence>
<dbReference type="EMBL" id="JBBNAG010000008">
    <property type="protein sequence ID" value="KAK9111832.1"/>
    <property type="molecule type" value="Genomic_DNA"/>
</dbReference>
<evidence type="ECO:0000313" key="2">
    <source>
        <dbReference type="EMBL" id="KAK9111832.1"/>
    </source>
</evidence>
<evidence type="ECO:0000313" key="3">
    <source>
        <dbReference type="Proteomes" id="UP001419268"/>
    </source>
</evidence>
<gene>
    <name evidence="2" type="ORF">Scep_019351</name>
</gene>
<feature type="compositionally biased region" description="Polar residues" evidence="1">
    <location>
        <begin position="191"/>
        <end position="203"/>
    </location>
</feature>
<protein>
    <submittedName>
        <fullName evidence="2">Uncharacterized protein</fullName>
    </submittedName>
</protein>
<proteinExistence type="predicted"/>
<comment type="caution">
    <text evidence="2">The sequence shown here is derived from an EMBL/GenBank/DDBJ whole genome shotgun (WGS) entry which is preliminary data.</text>
</comment>
<dbReference type="PANTHER" id="PTHR46692:SF1">
    <property type="entry name" value="NUCLEOSIDE HYDROLASE 3-RELATED"/>
    <property type="match status" value="1"/>
</dbReference>
<dbReference type="AlphaFoldDB" id="A0AAP0NL96"/>
<keyword evidence="3" id="KW-1185">Reference proteome</keyword>
<reference evidence="2 3" key="1">
    <citation type="submission" date="2024-01" db="EMBL/GenBank/DDBJ databases">
        <title>Genome assemblies of Stephania.</title>
        <authorList>
            <person name="Yang L."/>
        </authorList>
    </citation>
    <scope>NUCLEOTIDE SEQUENCE [LARGE SCALE GENOMIC DNA]</scope>
    <source>
        <strain evidence="2">JXDWG</strain>
        <tissue evidence="2">Leaf</tissue>
    </source>
</reference>
<name>A0AAP0NL96_9MAGN</name>
<dbReference type="PANTHER" id="PTHR46692">
    <property type="entry name" value="INOSINE-URIDINE PREFERRING NUCLEOSIDE HYDROLASE FAMILY PROTEIN"/>
    <property type="match status" value="1"/>
</dbReference>
<feature type="region of interest" description="Disordered" evidence="1">
    <location>
        <begin position="170"/>
        <end position="203"/>
    </location>
</feature>
<dbReference type="Proteomes" id="UP001419268">
    <property type="component" value="Unassembled WGS sequence"/>
</dbReference>
<evidence type="ECO:0000256" key="1">
    <source>
        <dbReference type="SAM" id="MobiDB-lite"/>
    </source>
</evidence>
<organism evidence="2 3">
    <name type="scientific">Stephania cephalantha</name>
    <dbReference type="NCBI Taxonomy" id="152367"/>
    <lineage>
        <taxon>Eukaryota</taxon>
        <taxon>Viridiplantae</taxon>
        <taxon>Streptophyta</taxon>
        <taxon>Embryophyta</taxon>
        <taxon>Tracheophyta</taxon>
        <taxon>Spermatophyta</taxon>
        <taxon>Magnoliopsida</taxon>
        <taxon>Ranunculales</taxon>
        <taxon>Menispermaceae</taxon>
        <taxon>Menispermoideae</taxon>
        <taxon>Cissampelideae</taxon>
        <taxon>Stephania</taxon>
    </lineage>
</organism>